<dbReference type="EMBL" id="JANVFT010000030">
    <property type="protein sequence ID" value="KAJ4495471.1"/>
    <property type="molecule type" value="Genomic_DNA"/>
</dbReference>
<feature type="non-terminal residue" evidence="2">
    <location>
        <position position="146"/>
    </location>
</feature>
<dbReference type="Proteomes" id="UP001150217">
    <property type="component" value="Unassembled WGS sequence"/>
</dbReference>
<feature type="region of interest" description="Disordered" evidence="1">
    <location>
        <begin position="1"/>
        <end position="26"/>
    </location>
</feature>
<protein>
    <submittedName>
        <fullName evidence="2">Uncharacterized protein</fullName>
    </submittedName>
</protein>
<name>A0ABQ8VIK5_9AGAR</name>
<reference evidence="2" key="1">
    <citation type="submission" date="2022-08" db="EMBL/GenBank/DDBJ databases">
        <title>A Global Phylogenomic Analysis of the Shiitake Genus Lentinula.</title>
        <authorList>
            <consortium name="DOE Joint Genome Institute"/>
            <person name="Sierra-Patev S."/>
            <person name="Min B."/>
            <person name="Naranjo-Ortiz M."/>
            <person name="Looney B."/>
            <person name="Konkel Z."/>
            <person name="Slot J.C."/>
            <person name="Sakamoto Y."/>
            <person name="Steenwyk J.L."/>
            <person name="Rokas A."/>
            <person name="Carro J."/>
            <person name="Camarero S."/>
            <person name="Ferreira P."/>
            <person name="Molpeceres G."/>
            <person name="Ruiz-Duenas F.J."/>
            <person name="Serrano A."/>
            <person name="Henrissat B."/>
            <person name="Drula E."/>
            <person name="Hughes K.W."/>
            <person name="Mata J.L."/>
            <person name="Ishikawa N.K."/>
            <person name="Vargas-Isla R."/>
            <person name="Ushijima S."/>
            <person name="Smith C.A."/>
            <person name="Ahrendt S."/>
            <person name="Andreopoulos W."/>
            <person name="He G."/>
            <person name="Labutti K."/>
            <person name="Lipzen A."/>
            <person name="Ng V."/>
            <person name="Riley R."/>
            <person name="Sandor L."/>
            <person name="Barry K."/>
            <person name="Martinez A.T."/>
            <person name="Xiao Y."/>
            <person name="Gibbons J.G."/>
            <person name="Terashima K."/>
            <person name="Grigoriev I.V."/>
            <person name="Hibbett D.S."/>
        </authorList>
    </citation>
    <scope>NUCLEOTIDE SEQUENCE</scope>
    <source>
        <strain evidence="2">RHP3577 ss4</strain>
    </source>
</reference>
<accession>A0ABQ8VIK5</accession>
<evidence type="ECO:0000313" key="3">
    <source>
        <dbReference type="Proteomes" id="UP001150217"/>
    </source>
</evidence>
<feature type="compositionally biased region" description="Polar residues" evidence="1">
    <location>
        <begin position="120"/>
        <end position="130"/>
    </location>
</feature>
<evidence type="ECO:0000256" key="1">
    <source>
        <dbReference type="SAM" id="MobiDB-lite"/>
    </source>
</evidence>
<comment type="caution">
    <text evidence="2">The sequence shown here is derived from an EMBL/GenBank/DDBJ whole genome shotgun (WGS) entry which is preliminary data.</text>
</comment>
<evidence type="ECO:0000313" key="2">
    <source>
        <dbReference type="EMBL" id="KAJ4495471.1"/>
    </source>
</evidence>
<feature type="compositionally biased region" description="Low complexity" evidence="1">
    <location>
        <begin position="1"/>
        <end position="13"/>
    </location>
</feature>
<feature type="compositionally biased region" description="Basic and acidic residues" evidence="1">
    <location>
        <begin position="15"/>
        <end position="26"/>
    </location>
</feature>
<proteinExistence type="predicted"/>
<sequence>MSSPLSSASAASRAIRRDPDLEPDEQWKENLKAEIERNLTSMVRDAETQLKENLEKNPDDSERLRREFSVAMDNIRKLATEAFKEELERERHQRRWATGHELPPDLAETMKKEQQAILDQIQSGKSSNALGSDDGPIVSSVQENTI</sequence>
<organism evidence="2 3">
    <name type="scientific">Lentinula lateritia</name>
    <dbReference type="NCBI Taxonomy" id="40482"/>
    <lineage>
        <taxon>Eukaryota</taxon>
        <taxon>Fungi</taxon>
        <taxon>Dikarya</taxon>
        <taxon>Basidiomycota</taxon>
        <taxon>Agaricomycotina</taxon>
        <taxon>Agaricomycetes</taxon>
        <taxon>Agaricomycetidae</taxon>
        <taxon>Agaricales</taxon>
        <taxon>Marasmiineae</taxon>
        <taxon>Omphalotaceae</taxon>
        <taxon>Lentinula</taxon>
    </lineage>
</organism>
<gene>
    <name evidence="2" type="ORF">C8R41DRAFT_295934</name>
</gene>
<keyword evidence="3" id="KW-1185">Reference proteome</keyword>
<feature type="region of interest" description="Disordered" evidence="1">
    <location>
        <begin position="94"/>
        <end position="146"/>
    </location>
</feature>